<dbReference type="Proteomes" id="UP001153709">
    <property type="component" value="Chromosome 4"/>
</dbReference>
<reference evidence="6" key="1">
    <citation type="submission" date="2022-01" db="EMBL/GenBank/DDBJ databases">
        <authorList>
            <person name="King R."/>
        </authorList>
    </citation>
    <scope>NUCLEOTIDE SEQUENCE</scope>
</reference>
<dbReference type="InterPro" id="IPR028082">
    <property type="entry name" value="Peripla_BP_I"/>
</dbReference>
<gene>
    <name evidence="6" type="ORF">DIABBA_LOCUS7250</name>
</gene>
<keyword evidence="2" id="KW-0812">Transmembrane</keyword>
<feature type="domain" description="Receptor ligand binding region" evidence="5">
    <location>
        <begin position="37"/>
        <end position="203"/>
    </location>
</feature>
<accession>A0A9N9XCI2</accession>
<dbReference type="InterPro" id="IPR001828">
    <property type="entry name" value="ANF_lig-bd_rcpt"/>
</dbReference>
<dbReference type="GO" id="GO:0016020">
    <property type="term" value="C:membrane"/>
    <property type="evidence" value="ECO:0007669"/>
    <property type="project" value="UniProtKB-SubCell"/>
</dbReference>
<dbReference type="OrthoDB" id="5984008at2759"/>
<dbReference type="Pfam" id="PF01094">
    <property type="entry name" value="ANF_receptor"/>
    <property type="match status" value="1"/>
</dbReference>
<dbReference type="SUPFAM" id="SSF53822">
    <property type="entry name" value="Periplasmic binding protein-like I"/>
    <property type="match status" value="1"/>
</dbReference>
<keyword evidence="7" id="KW-1185">Reference proteome</keyword>
<protein>
    <recommendedName>
        <fullName evidence="5">Receptor ligand binding region domain-containing protein</fullName>
    </recommendedName>
</protein>
<name>A0A9N9XCI2_DIABA</name>
<dbReference type="EMBL" id="OU898279">
    <property type="protein sequence ID" value="CAG9833887.1"/>
    <property type="molecule type" value="Genomic_DNA"/>
</dbReference>
<organism evidence="6 7">
    <name type="scientific">Diabrotica balteata</name>
    <name type="common">Banded cucumber beetle</name>
    <dbReference type="NCBI Taxonomy" id="107213"/>
    <lineage>
        <taxon>Eukaryota</taxon>
        <taxon>Metazoa</taxon>
        <taxon>Ecdysozoa</taxon>
        <taxon>Arthropoda</taxon>
        <taxon>Hexapoda</taxon>
        <taxon>Insecta</taxon>
        <taxon>Pterygota</taxon>
        <taxon>Neoptera</taxon>
        <taxon>Endopterygota</taxon>
        <taxon>Coleoptera</taxon>
        <taxon>Polyphaga</taxon>
        <taxon>Cucujiformia</taxon>
        <taxon>Chrysomeloidea</taxon>
        <taxon>Chrysomelidae</taxon>
        <taxon>Galerucinae</taxon>
        <taxon>Diabroticina</taxon>
        <taxon>Diabroticites</taxon>
        <taxon>Diabrotica</taxon>
    </lineage>
</organism>
<evidence type="ECO:0000256" key="1">
    <source>
        <dbReference type="ARBA" id="ARBA00004370"/>
    </source>
</evidence>
<evidence type="ECO:0000256" key="3">
    <source>
        <dbReference type="ARBA" id="ARBA00022989"/>
    </source>
</evidence>
<evidence type="ECO:0000256" key="4">
    <source>
        <dbReference type="ARBA" id="ARBA00023136"/>
    </source>
</evidence>
<proteinExistence type="predicted"/>
<keyword evidence="3" id="KW-1133">Transmembrane helix</keyword>
<evidence type="ECO:0000313" key="7">
    <source>
        <dbReference type="Proteomes" id="UP001153709"/>
    </source>
</evidence>
<evidence type="ECO:0000256" key="2">
    <source>
        <dbReference type="ARBA" id="ARBA00022692"/>
    </source>
</evidence>
<evidence type="ECO:0000313" key="6">
    <source>
        <dbReference type="EMBL" id="CAG9833887.1"/>
    </source>
</evidence>
<sequence>MFNLNKTPSLFKLQELVKSPGAARTEMYIRQAGPGSYRQVLREVRQKELYKLIVDTNPRNINQFFRADIETFDLEDFKYNSVNITAFRIVDVEHPKVKETLEVMEKFQPIGHAILNRSGVIQAEPALMFDSVYVFAKGLSGMENGHSIRPTNLSCDIEKPWDDGLTLYDYIDSVSGLHGLTGNLEFSEGKRANFKVDLLKLKKEEIRKVGEWTVTDGINITDPNAFYENHTPNITLIVMTREGIVVLNNTLKFGVKFSLG</sequence>
<keyword evidence="4" id="KW-0472">Membrane</keyword>
<dbReference type="AlphaFoldDB" id="A0A9N9XCI2"/>
<dbReference type="Gene3D" id="3.40.50.2300">
    <property type="match status" value="3"/>
</dbReference>
<comment type="subcellular location">
    <subcellularLocation>
        <location evidence="1">Membrane</location>
    </subcellularLocation>
</comment>
<evidence type="ECO:0000259" key="5">
    <source>
        <dbReference type="Pfam" id="PF01094"/>
    </source>
</evidence>